<dbReference type="Pfam" id="PF00168">
    <property type="entry name" value="C2"/>
    <property type="match status" value="2"/>
</dbReference>
<keyword evidence="4" id="KW-1185">Reference proteome</keyword>
<dbReference type="PANTHER" id="PTHR13510">
    <property type="entry name" value="FYVE-FINGER-CONTAINING RAB5 EFFECTOR PROTEIN RABENOSYN-5-RELATED"/>
    <property type="match status" value="1"/>
</dbReference>
<evidence type="ECO:0000256" key="1">
    <source>
        <dbReference type="SAM" id="MobiDB-lite"/>
    </source>
</evidence>
<dbReference type="SMART" id="SM00239">
    <property type="entry name" value="C2"/>
    <property type="match status" value="2"/>
</dbReference>
<proteinExistence type="predicted"/>
<dbReference type="InterPro" id="IPR035892">
    <property type="entry name" value="C2_domain_sf"/>
</dbReference>
<dbReference type="PROSITE" id="PS50004">
    <property type="entry name" value="C2"/>
    <property type="match status" value="2"/>
</dbReference>
<dbReference type="SUPFAM" id="SSF49562">
    <property type="entry name" value="C2 domain (Calcium/lipid-binding domain, CaLB)"/>
    <property type="match status" value="2"/>
</dbReference>
<evidence type="ECO:0000313" key="3">
    <source>
        <dbReference type="EMBL" id="KAJ0399093.1"/>
    </source>
</evidence>
<dbReference type="Proteomes" id="UP001209570">
    <property type="component" value="Unassembled WGS sequence"/>
</dbReference>
<dbReference type="PANTHER" id="PTHR13510:SF44">
    <property type="entry name" value="RABENOSYN-5"/>
    <property type="match status" value="1"/>
</dbReference>
<gene>
    <name evidence="3" type="ORF">P43SY_006071</name>
</gene>
<protein>
    <recommendedName>
        <fullName evidence="2">C2 domain-containing protein</fullName>
    </recommendedName>
</protein>
<sequence>MAPAFPVPREELPQVHVSGDEYLMRKRQMQRMVAQLVHEFECYSTLQKRQVDHRRWKQISARENLRLYKERAKPRSSAMLSRWHSRTGGDAQGSGDHADGAPFFHSAGVNMAFVPMAPDTSRPRSASVSSDDGTAATASMAAWRLSSGSSRSSVSSTVSQTSLLEAKSAECTAEKLRPLLLVGQCPGQVQDAMHAVVTHSQDELAMVVMFLHEDVADCAILHTMEAPTEAEPYRYLGYKWFVKPSPAASRLLKNRDSLYVEYSGITKTRTGDVVGFHIMHSIDIPGFPEFRDRNCVRAAQSIRTLYHQVSDGTVEVFMMGNIEIGVAGPRQPMTMSELELADAQQRHAKRAKSSETVQNESAVSSARDLPVSDSMLEGRTSDPFVVFKVRKEVQQSSCILNNLNPQWIPRETFDFPIVDLENDVLDIQVLDHDTYNAHDLMATLALPVSKFMSNPNSKHKESFDLDVQADYSTQACRSVIDLEICLQTDARGEVTHRIWENHVWFLTTGWVGSDTEIYKNWSAYDDSVTSNRFEDIAPPTPEGFESSGWGYVGHNRGEEGWMYGHNFLGPFSATKGLTTCVHITLSRATELLAADTTGTSDPYVAFRVAGQSARSTILMKTLDPVWSPPEQFQLRVMSPFDKVLEVEVIDHDWLSADDTLGKVQIPLGPFIDSHRNDQTPEERGYKLEVPKTWFRKTPNSSIYLAISVQPVDEADCVLEVWENEYWTPSGGWQPASEGVVVKRGRWSNDDGSESGDSFEKVMPRVIIN</sequence>
<evidence type="ECO:0000259" key="2">
    <source>
        <dbReference type="PROSITE" id="PS50004"/>
    </source>
</evidence>
<accession>A0AAD5Q5J2</accession>
<dbReference type="InterPro" id="IPR052727">
    <property type="entry name" value="Rab4/Rab5_effector"/>
</dbReference>
<comment type="caution">
    <text evidence="3">The sequence shown here is derived from an EMBL/GenBank/DDBJ whole genome shotgun (WGS) entry which is preliminary data.</text>
</comment>
<reference evidence="3" key="1">
    <citation type="submission" date="2021-12" db="EMBL/GenBank/DDBJ databases">
        <title>Prjna785345.</title>
        <authorList>
            <person name="Rujirawat T."/>
            <person name="Krajaejun T."/>
        </authorList>
    </citation>
    <scope>NUCLEOTIDE SEQUENCE</scope>
    <source>
        <strain evidence="3">Pi057C3</strain>
    </source>
</reference>
<feature type="domain" description="C2" evidence="2">
    <location>
        <begin position="340"/>
        <end position="463"/>
    </location>
</feature>
<name>A0AAD5Q5J2_PYTIN</name>
<feature type="region of interest" description="Disordered" evidence="1">
    <location>
        <begin position="76"/>
        <end position="101"/>
    </location>
</feature>
<dbReference type="CDD" id="cd00030">
    <property type="entry name" value="C2"/>
    <property type="match status" value="2"/>
</dbReference>
<feature type="domain" description="C2" evidence="2">
    <location>
        <begin position="562"/>
        <end position="680"/>
    </location>
</feature>
<dbReference type="Gene3D" id="2.60.40.150">
    <property type="entry name" value="C2 domain"/>
    <property type="match status" value="2"/>
</dbReference>
<evidence type="ECO:0000313" key="4">
    <source>
        <dbReference type="Proteomes" id="UP001209570"/>
    </source>
</evidence>
<dbReference type="EMBL" id="JAKCXM010000194">
    <property type="protein sequence ID" value="KAJ0399093.1"/>
    <property type="molecule type" value="Genomic_DNA"/>
</dbReference>
<organism evidence="3 4">
    <name type="scientific">Pythium insidiosum</name>
    <name type="common">Pythiosis disease agent</name>
    <dbReference type="NCBI Taxonomy" id="114742"/>
    <lineage>
        <taxon>Eukaryota</taxon>
        <taxon>Sar</taxon>
        <taxon>Stramenopiles</taxon>
        <taxon>Oomycota</taxon>
        <taxon>Peronosporomycetes</taxon>
        <taxon>Pythiales</taxon>
        <taxon>Pythiaceae</taxon>
        <taxon>Pythium</taxon>
    </lineage>
</organism>
<dbReference type="InterPro" id="IPR000008">
    <property type="entry name" value="C2_dom"/>
</dbReference>
<dbReference type="AlphaFoldDB" id="A0AAD5Q5J2"/>